<gene>
    <name evidence="3" type="ORF">ACEZDB_26275</name>
    <name evidence="2" type="ORF">ACEZDG_12990</name>
</gene>
<evidence type="ECO:0000313" key="5">
    <source>
        <dbReference type="Proteomes" id="UP001592582"/>
    </source>
</evidence>
<proteinExistence type="predicted"/>
<accession>A0ABV6V8Y1</accession>
<evidence type="ECO:0000313" key="4">
    <source>
        <dbReference type="Proteomes" id="UP001592530"/>
    </source>
</evidence>
<dbReference type="EMBL" id="JBHEZY010000012">
    <property type="protein sequence ID" value="MFC1434161.1"/>
    <property type="molecule type" value="Genomic_DNA"/>
</dbReference>
<evidence type="ECO:0000313" key="2">
    <source>
        <dbReference type="EMBL" id="MFC1410184.1"/>
    </source>
</evidence>
<keyword evidence="5" id="KW-1185">Reference proteome</keyword>
<evidence type="ECO:0000256" key="1">
    <source>
        <dbReference type="SAM" id="MobiDB-lite"/>
    </source>
</evidence>
<dbReference type="RefSeq" id="WP_380507379.1">
    <property type="nucleotide sequence ID" value="NZ_JBHEZX010000005.1"/>
</dbReference>
<dbReference type="Pfam" id="PF19380">
    <property type="entry name" value="DUF5955"/>
    <property type="match status" value="1"/>
</dbReference>
<protein>
    <submittedName>
        <fullName evidence="2">DUF5955 family protein</fullName>
    </submittedName>
</protein>
<name>A0ABV6V8Y1_9ACTN</name>
<feature type="region of interest" description="Disordered" evidence="1">
    <location>
        <begin position="1"/>
        <end position="30"/>
    </location>
</feature>
<dbReference type="EMBL" id="JBHEZX010000005">
    <property type="protein sequence ID" value="MFC1410184.1"/>
    <property type="molecule type" value="Genomic_DNA"/>
</dbReference>
<reference evidence="4 5" key="1">
    <citation type="submission" date="2024-09" db="EMBL/GenBank/DDBJ databases">
        <authorList>
            <person name="Lee S.D."/>
        </authorList>
    </citation>
    <scope>NUCLEOTIDE SEQUENCE [LARGE SCALE GENOMIC DNA]</scope>
    <source>
        <strain evidence="2 5">N1-1</strain>
        <strain evidence="3 4">N1-3</strain>
    </source>
</reference>
<dbReference type="InterPro" id="IPR045999">
    <property type="entry name" value="DUF5955"/>
</dbReference>
<organism evidence="2 5">
    <name type="scientific">Streptacidiphilus alkalitolerans</name>
    <dbReference type="NCBI Taxonomy" id="3342712"/>
    <lineage>
        <taxon>Bacteria</taxon>
        <taxon>Bacillati</taxon>
        <taxon>Actinomycetota</taxon>
        <taxon>Actinomycetes</taxon>
        <taxon>Kitasatosporales</taxon>
        <taxon>Streptomycetaceae</taxon>
        <taxon>Streptacidiphilus</taxon>
    </lineage>
</organism>
<feature type="compositionally biased region" description="Basic and acidic residues" evidence="1">
    <location>
        <begin position="1"/>
        <end position="11"/>
    </location>
</feature>
<dbReference type="Proteomes" id="UP001592530">
    <property type="component" value="Unassembled WGS sequence"/>
</dbReference>
<dbReference type="Proteomes" id="UP001592582">
    <property type="component" value="Unassembled WGS sequence"/>
</dbReference>
<sequence>MRFGRGNDRSSDGVAVSGQGNQINTGRVGRDMRNTYVAGGGSDDPRVVAAQGRLAELRAELDAHSSDVHSIDNCREAVSRIDEELRSAAPDRRRIRETLDLLSLSIGSVASVVTSAEILKTALDAFIN</sequence>
<comment type="caution">
    <text evidence="2">The sequence shown here is derived from an EMBL/GenBank/DDBJ whole genome shotgun (WGS) entry which is preliminary data.</text>
</comment>
<evidence type="ECO:0000313" key="3">
    <source>
        <dbReference type="EMBL" id="MFC1434161.1"/>
    </source>
</evidence>